<dbReference type="SMART" id="SM00645">
    <property type="entry name" value="Pept_C1"/>
    <property type="match status" value="1"/>
</dbReference>
<sequence>MAIYLALSMGVLLLLVLTPAASGIYFTSEELSSEESMRALYNRWCAKYPEGRGCSLDNKAARFEIFKAHAAKIEKLNKGAVHSRPHLNQFSDLTKEEFISSFASCYASGGEHHQGNEIISSDKFAFTNNDIPSHIDWREKGAVTDVRSQGDVCGSCWAFAAAGAVEGINMIKNNELVPLSVQELVDCSTTKGCKSGNAWRAFEYIIDNDGISSWESNPYQGRVGTVWNCHDANKIVAIGGYELVPPNNETALMQAVASQPVVVGVDSSGWKELRDLKEIFTGPCKSNISHQVLVVGYGTEERYSDGRLIKSTNYWLIKNSWGSGWGDGGYIRLERGYEKEGGKCGILKDPMYPVDPVMLEF</sequence>
<dbReference type="STRING" id="4565.A0A3B6EPM7"/>
<dbReference type="CDD" id="cd02248">
    <property type="entry name" value="Peptidase_C1A"/>
    <property type="match status" value="1"/>
</dbReference>
<comment type="similarity">
    <text evidence="1">Belongs to the peptidase C1 family.</text>
</comment>
<evidence type="ECO:0000256" key="3">
    <source>
        <dbReference type="SAM" id="SignalP"/>
    </source>
</evidence>
<dbReference type="SUPFAM" id="SSF54001">
    <property type="entry name" value="Cysteine proteinases"/>
    <property type="match status" value="1"/>
</dbReference>
<dbReference type="Pfam" id="PF00112">
    <property type="entry name" value="Peptidase_C1"/>
    <property type="match status" value="1"/>
</dbReference>
<organism evidence="6">
    <name type="scientific">Triticum aestivum</name>
    <name type="common">Wheat</name>
    <dbReference type="NCBI Taxonomy" id="4565"/>
    <lineage>
        <taxon>Eukaryota</taxon>
        <taxon>Viridiplantae</taxon>
        <taxon>Streptophyta</taxon>
        <taxon>Embryophyta</taxon>
        <taxon>Tracheophyta</taxon>
        <taxon>Spermatophyta</taxon>
        <taxon>Magnoliopsida</taxon>
        <taxon>Liliopsida</taxon>
        <taxon>Poales</taxon>
        <taxon>Poaceae</taxon>
        <taxon>BOP clade</taxon>
        <taxon>Pooideae</taxon>
        <taxon>Triticodae</taxon>
        <taxon>Triticeae</taxon>
        <taxon>Triticinae</taxon>
        <taxon>Triticum</taxon>
    </lineage>
</organism>
<dbReference type="InterPro" id="IPR000668">
    <property type="entry name" value="Peptidase_C1A_C"/>
</dbReference>
<keyword evidence="3" id="KW-0732">Signal</keyword>
<reference evidence="6" key="2">
    <citation type="submission" date="2018-10" db="UniProtKB">
        <authorList>
            <consortium name="EnsemblPlants"/>
        </authorList>
    </citation>
    <scope>IDENTIFICATION</scope>
</reference>
<dbReference type="SMART" id="SM00848">
    <property type="entry name" value="Inhibitor_I29"/>
    <property type="match status" value="1"/>
</dbReference>
<dbReference type="Gramene" id="TraesROB_scaffold_123906_01G000200.1">
    <property type="protein sequence ID" value="TraesROB_scaffold_123906_01G000200.1"/>
    <property type="gene ID" value="TraesROB_scaffold_123906_01G000200"/>
</dbReference>
<evidence type="ECO:0000313" key="7">
    <source>
        <dbReference type="Proteomes" id="UP000019116"/>
    </source>
</evidence>
<feature type="signal peptide" evidence="3">
    <location>
        <begin position="1"/>
        <end position="23"/>
    </location>
</feature>
<feature type="domain" description="Cathepsin propeptide inhibitor" evidence="5">
    <location>
        <begin position="41"/>
        <end position="98"/>
    </location>
</feature>
<dbReference type="Proteomes" id="UP000019116">
    <property type="component" value="Chromosome 3A"/>
</dbReference>
<evidence type="ECO:0000259" key="4">
    <source>
        <dbReference type="SMART" id="SM00645"/>
    </source>
</evidence>
<dbReference type="GO" id="GO:0004197">
    <property type="term" value="F:cysteine-type endopeptidase activity"/>
    <property type="evidence" value="ECO:0000318"/>
    <property type="project" value="GO_Central"/>
</dbReference>
<dbReference type="SMR" id="A0A3B6EPM7"/>
<keyword evidence="2" id="KW-1015">Disulfide bond</keyword>
<evidence type="ECO:0000313" key="6">
    <source>
        <dbReference type="EnsemblPlants" id="TraesCS3A02G476200.1.cds1"/>
    </source>
</evidence>
<proteinExistence type="inferred from homology"/>
<evidence type="ECO:0000256" key="1">
    <source>
        <dbReference type="ARBA" id="ARBA00008455"/>
    </source>
</evidence>
<reference evidence="6" key="1">
    <citation type="submission" date="2018-08" db="EMBL/GenBank/DDBJ databases">
        <authorList>
            <person name="Rossello M."/>
        </authorList>
    </citation>
    <scope>NUCLEOTIDE SEQUENCE [LARGE SCALE GENOMIC DNA]</scope>
    <source>
        <strain evidence="6">cv. Chinese Spring</strain>
    </source>
</reference>
<dbReference type="InterPro" id="IPR038765">
    <property type="entry name" value="Papain-like_cys_pep_sf"/>
</dbReference>
<dbReference type="AlphaFoldDB" id="A0A3B6EPM7"/>
<keyword evidence="7" id="KW-1185">Reference proteome</keyword>
<dbReference type="Gramene" id="TraesCS3A03G1111600.1">
    <property type="protein sequence ID" value="TraesCS3A03G1111600.1.CDS1"/>
    <property type="gene ID" value="TraesCS3A03G1111600"/>
</dbReference>
<dbReference type="InterPro" id="IPR025661">
    <property type="entry name" value="Pept_asp_AS"/>
</dbReference>
<name>A0A3B6EPM7_WHEAT</name>
<dbReference type="PANTHER" id="PTHR12411">
    <property type="entry name" value="CYSTEINE PROTEASE FAMILY C1-RELATED"/>
    <property type="match status" value="1"/>
</dbReference>
<dbReference type="Gene3D" id="3.90.70.10">
    <property type="entry name" value="Cysteine proteinases"/>
    <property type="match status" value="1"/>
</dbReference>
<dbReference type="GO" id="GO:0051603">
    <property type="term" value="P:proteolysis involved in protein catabolic process"/>
    <property type="evidence" value="ECO:0000318"/>
    <property type="project" value="GO_Central"/>
</dbReference>
<dbReference type="InterPro" id="IPR013128">
    <property type="entry name" value="Peptidase_C1A"/>
</dbReference>
<dbReference type="Gramene" id="TraesCAD_scaffold_082522_01G000100.1">
    <property type="protein sequence ID" value="TraesCAD_scaffold_082522_01G000100.1"/>
    <property type="gene ID" value="TraesCAD_scaffold_082522_01G000100"/>
</dbReference>
<dbReference type="GO" id="GO:0005764">
    <property type="term" value="C:lysosome"/>
    <property type="evidence" value="ECO:0000318"/>
    <property type="project" value="GO_Central"/>
</dbReference>
<dbReference type="PROSITE" id="PS00640">
    <property type="entry name" value="THIOL_PROTEASE_ASN"/>
    <property type="match status" value="1"/>
</dbReference>
<dbReference type="Pfam" id="PF08246">
    <property type="entry name" value="Inhibitor_I29"/>
    <property type="match status" value="1"/>
</dbReference>
<dbReference type="GO" id="GO:0005615">
    <property type="term" value="C:extracellular space"/>
    <property type="evidence" value="ECO:0000318"/>
    <property type="project" value="GO_Central"/>
</dbReference>
<dbReference type="InterPro" id="IPR039417">
    <property type="entry name" value="Peptidase_C1A_papain-like"/>
</dbReference>
<feature type="domain" description="Peptidase C1A papain C-terminal" evidence="4">
    <location>
        <begin position="131"/>
        <end position="354"/>
    </location>
</feature>
<dbReference type="Gramene" id="TraesCS3A02G476200.1">
    <property type="protein sequence ID" value="TraesCS3A02G476200.1.cds1"/>
    <property type="gene ID" value="TraesCS3A02G476200"/>
</dbReference>
<accession>A0A3B6EPM7</accession>
<evidence type="ECO:0000256" key="2">
    <source>
        <dbReference type="ARBA" id="ARBA00023157"/>
    </source>
</evidence>
<dbReference type="Gramene" id="TraesKAR3A01G0439660.1">
    <property type="protein sequence ID" value="cds.TraesKAR3A01G0439660.1"/>
    <property type="gene ID" value="TraesKAR3A01G0439660"/>
</dbReference>
<feature type="chain" id="PRO_5018629585" evidence="3">
    <location>
        <begin position="24"/>
        <end position="361"/>
    </location>
</feature>
<dbReference type="OMA" id="CKSNISH"/>
<dbReference type="InterPro" id="IPR013201">
    <property type="entry name" value="Prot_inhib_I29"/>
</dbReference>
<protein>
    <submittedName>
        <fullName evidence="6">Uncharacterized protein</fullName>
    </submittedName>
</protein>
<dbReference type="EnsemblPlants" id="TraesCS3A02G476200.1">
    <property type="protein sequence ID" value="TraesCS3A02G476200.1.cds1"/>
    <property type="gene ID" value="TraesCS3A02G476200"/>
</dbReference>
<dbReference type="PRINTS" id="PR00705">
    <property type="entry name" value="PAPAIN"/>
</dbReference>
<dbReference type="Gramene" id="TraesCLE_scaffold_119244_01G000100.1">
    <property type="protein sequence ID" value="TraesCLE_scaffold_119244_01G000100.1"/>
    <property type="gene ID" value="TraesCLE_scaffold_119244_01G000100"/>
</dbReference>
<evidence type="ECO:0000259" key="5">
    <source>
        <dbReference type="SMART" id="SM00848"/>
    </source>
</evidence>